<dbReference type="Gene3D" id="3.40.50.720">
    <property type="entry name" value="NAD(P)-binding Rossmann-like Domain"/>
    <property type="match status" value="1"/>
</dbReference>
<organism evidence="2 3">
    <name type="scientific">Mesorhizobium humile</name>
    <dbReference type="NCBI Taxonomy" id="3072313"/>
    <lineage>
        <taxon>Bacteria</taxon>
        <taxon>Pseudomonadati</taxon>
        <taxon>Pseudomonadota</taxon>
        <taxon>Alphaproteobacteria</taxon>
        <taxon>Hyphomicrobiales</taxon>
        <taxon>Phyllobacteriaceae</taxon>
        <taxon>Mesorhizobium</taxon>
    </lineage>
</organism>
<dbReference type="GO" id="GO:0008446">
    <property type="term" value="F:GDP-mannose 4,6-dehydratase activity"/>
    <property type="evidence" value="ECO:0007669"/>
    <property type="project" value="UniProtKB-EC"/>
</dbReference>
<dbReference type="SUPFAM" id="SSF51735">
    <property type="entry name" value="NAD(P)-binding Rossmann-fold domains"/>
    <property type="match status" value="1"/>
</dbReference>
<dbReference type="EC" id="4.2.1.47" evidence="2"/>
<reference evidence="2 3" key="1">
    <citation type="submission" date="2023-08" db="EMBL/GenBank/DDBJ databases">
        <title>Implementing the SeqCode for naming new Mesorhizobium species isolated from Vachellia karroo root nodules.</title>
        <authorList>
            <person name="Van Lill M."/>
        </authorList>
    </citation>
    <scope>NUCLEOTIDE SEQUENCE [LARGE SCALE GENOMIC DNA]</scope>
    <source>
        <strain evidence="2 3">VK2B</strain>
    </source>
</reference>
<dbReference type="EMBL" id="JAVIIV010000003">
    <property type="protein sequence ID" value="MDX8484972.1"/>
    <property type="molecule type" value="Genomic_DNA"/>
</dbReference>
<dbReference type="PANTHER" id="PTHR43245">
    <property type="entry name" value="BIFUNCTIONAL POLYMYXIN RESISTANCE PROTEIN ARNA"/>
    <property type="match status" value="1"/>
</dbReference>
<name>A0ABU4YGJ3_9HYPH</name>
<feature type="domain" description="NAD-dependent epimerase/dehydratase" evidence="1">
    <location>
        <begin position="9"/>
        <end position="248"/>
    </location>
</feature>
<keyword evidence="3" id="KW-1185">Reference proteome</keyword>
<dbReference type="InterPro" id="IPR050177">
    <property type="entry name" value="Lipid_A_modif_metabolic_enz"/>
</dbReference>
<dbReference type="Gene3D" id="3.90.25.10">
    <property type="entry name" value="UDP-galactose 4-epimerase, domain 1"/>
    <property type="match status" value="1"/>
</dbReference>
<dbReference type="RefSeq" id="WP_320294805.1">
    <property type="nucleotide sequence ID" value="NZ_JAVIIU010000003.1"/>
</dbReference>
<dbReference type="InterPro" id="IPR001509">
    <property type="entry name" value="Epimerase_deHydtase"/>
</dbReference>
<accession>A0ABU4YGJ3</accession>
<protein>
    <submittedName>
        <fullName evidence="2">GDP-mannose 4,6-dehydratase</fullName>
        <ecNumber evidence="2">4.2.1.47</ecNumber>
    </submittedName>
</protein>
<evidence type="ECO:0000313" key="2">
    <source>
        <dbReference type="EMBL" id="MDX8484972.1"/>
    </source>
</evidence>
<dbReference type="PANTHER" id="PTHR43245:SF53">
    <property type="entry name" value="EPIMERASE-RELATED"/>
    <property type="match status" value="1"/>
</dbReference>
<keyword evidence="2" id="KW-0456">Lyase</keyword>
<evidence type="ECO:0000259" key="1">
    <source>
        <dbReference type="Pfam" id="PF01370"/>
    </source>
</evidence>
<dbReference type="Pfam" id="PF01370">
    <property type="entry name" value="Epimerase"/>
    <property type="match status" value="1"/>
</dbReference>
<evidence type="ECO:0000313" key="3">
    <source>
        <dbReference type="Proteomes" id="UP001280156"/>
    </source>
</evidence>
<sequence length="327" mass="34490">MKEAAGMRVLITGANGFVGPYVRDALRSVCGDGVAVAATSKDGGPHPAFGQVEELDVTDPAAVQDAIVRHRPSHVIHLAAVAALGAAQADPRNTWRIHVGGALNVANAIIDKAPGCWLVHVGSGLVYGESAKTGRPLDEGTLLAPIDDYAVTKAAADLALGALSRQGLKCVRMRPFNHTGPGQTEAFAVPAFAMQIARIEAGLAPPVIRVGNLDARRDFLDVRDIADAYARAVLNSRDLAPNSIFNVASGVSWRMGDILDRLLAWSSVKIATEQDPLRLRPSDLPCIVGDATRARTLLGWAPGHSFEDTLAAVLEDCRARVAEVPEA</sequence>
<dbReference type="Proteomes" id="UP001280156">
    <property type="component" value="Unassembled WGS sequence"/>
</dbReference>
<gene>
    <name evidence="2" type="ORF">RFM52_07200</name>
</gene>
<dbReference type="InterPro" id="IPR036291">
    <property type="entry name" value="NAD(P)-bd_dom_sf"/>
</dbReference>
<comment type="caution">
    <text evidence="2">The sequence shown here is derived from an EMBL/GenBank/DDBJ whole genome shotgun (WGS) entry which is preliminary data.</text>
</comment>
<proteinExistence type="predicted"/>